<dbReference type="InterPro" id="IPR011226">
    <property type="entry name" value="ATP-grasp_fam"/>
</dbReference>
<dbReference type="Gene3D" id="3.30.470.20">
    <property type="entry name" value="ATP-grasp fold, B domain"/>
    <property type="match status" value="1"/>
</dbReference>
<evidence type="ECO:0000256" key="1">
    <source>
        <dbReference type="PROSITE-ProRule" id="PRU00409"/>
    </source>
</evidence>
<dbReference type="SUPFAM" id="SSF56059">
    <property type="entry name" value="Glutathione synthetase ATP-binding domain-like"/>
    <property type="match status" value="1"/>
</dbReference>
<dbReference type="EMBL" id="JBHTAI010000008">
    <property type="protein sequence ID" value="MFC7149895.1"/>
    <property type="molecule type" value="Genomic_DNA"/>
</dbReference>
<evidence type="ECO:0000313" key="4">
    <source>
        <dbReference type="Proteomes" id="UP001596378"/>
    </source>
</evidence>
<dbReference type="PIRSF" id="PIRSF029120">
    <property type="entry name" value="UCP029120"/>
    <property type="match status" value="1"/>
</dbReference>
<keyword evidence="4" id="KW-1185">Reference proteome</keyword>
<dbReference type="RefSeq" id="WP_378049435.1">
    <property type="nucleotide sequence ID" value="NZ_JBHMDN010000020.1"/>
</dbReference>
<comment type="caution">
    <text evidence="3">The sequence shown here is derived from an EMBL/GenBank/DDBJ whole genome shotgun (WGS) entry which is preliminary data.</text>
</comment>
<dbReference type="InterPro" id="IPR011761">
    <property type="entry name" value="ATP-grasp"/>
</dbReference>
<dbReference type="Proteomes" id="UP001596378">
    <property type="component" value="Unassembled WGS sequence"/>
</dbReference>
<gene>
    <name evidence="3" type="ORF">ACFQMJ_15320</name>
</gene>
<keyword evidence="1" id="KW-0547">Nucleotide-binding</keyword>
<accession>A0ABW2FDA3</accession>
<reference evidence="4" key="1">
    <citation type="journal article" date="2019" name="Int. J. Syst. Evol. Microbiol.">
        <title>The Global Catalogue of Microorganisms (GCM) 10K type strain sequencing project: providing services to taxonomists for standard genome sequencing and annotation.</title>
        <authorList>
            <consortium name="The Broad Institute Genomics Platform"/>
            <consortium name="The Broad Institute Genome Sequencing Center for Infectious Disease"/>
            <person name="Wu L."/>
            <person name="Ma J."/>
        </authorList>
    </citation>
    <scope>NUCLEOTIDE SEQUENCE [LARGE SCALE GENOMIC DNA]</scope>
    <source>
        <strain evidence="4">KCTC 12907</strain>
    </source>
</reference>
<evidence type="ECO:0000259" key="2">
    <source>
        <dbReference type="PROSITE" id="PS50975"/>
    </source>
</evidence>
<proteinExistence type="predicted"/>
<sequence>MTNIYFNRWFSTVYHYINMIRDNPDGRSFTFYGTHPDPGHLSLQACDHAEPEPELYGAEYVDYALDFCRRNRIDVFIPRLHMLEIAKEVGRFDEIGTKVMVCRDIELLERLMEKDRFYESLAGTGVVPLPAYEVAETAEQFAAAYEKLRSGGHRVCFKPTNAEGGMGFRIIDNERSEQDKLKALYGWVSATIPFEEAYRTLAAAERFPRLMVMELLPDEEVSIDCLADADGRLIAAIPRRKSSGRIYLLENRPELLEIASRVAERCRISFAYNIQVKYNEGIPKLLEINPRMSGGLYITCLSGVNMPYLAVKAILGEAIERPEPQFGVKASYIELPVLMK</sequence>
<feature type="domain" description="ATP-grasp" evidence="2">
    <location>
        <begin position="119"/>
        <end position="315"/>
    </location>
</feature>
<dbReference type="PROSITE" id="PS50975">
    <property type="entry name" value="ATP_GRASP"/>
    <property type="match status" value="1"/>
</dbReference>
<protein>
    <submittedName>
        <fullName evidence="3">ATP-grasp domain-containing protein</fullName>
    </submittedName>
</protein>
<name>A0ABW2FDA3_9BACL</name>
<organism evidence="3 4">
    <name type="scientific">Cohnella cellulosilytica</name>
    <dbReference type="NCBI Taxonomy" id="986710"/>
    <lineage>
        <taxon>Bacteria</taxon>
        <taxon>Bacillati</taxon>
        <taxon>Bacillota</taxon>
        <taxon>Bacilli</taxon>
        <taxon>Bacillales</taxon>
        <taxon>Paenibacillaceae</taxon>
        <taxon>Cohnella</taxon>
    </lineage>
</organism>
<dbReference type="Pfam" id="PF15632">
    <property type="entry name" value="ATPgrasp_Ter"/>
    <property type="match status" value="1"/>
</dbReference>
<evidence type="ECO:0000313" key="3">
    <source>
        <dbReference type="EMBL" id="MFC7149895.1"/>
    </source>
</evidence>
<dbReference type="Gene3D" id="3.40.50.20">
    <property type="match status" value="1"/>
</dbReference>
<keyword evidence="1" id="KW-0067">ATP-binding</keyword>